<dbReference type="Pfam" id="PF01541">
    <property type="entry name" value="GIY-YIG"/>
    <property type="match status" value="1"/>
</dbReference>
<feature type="domain" description="GIY-YIG" evidence="2">
    <location>
        <begin position="129"/>
        <end position="187"/>
    </location>
</feature>
<dbReference type="EMBL" id="JAVFWL010000006">
    <property type="protein sequence ID" value="KAK6761217.1"/>
    <property type="molecule type" value="Genomic_DNA"/>
</dbReference>
<evidence type="ECO:0000313" key="3">
    <source>
        <dbReference type="EMBL" id="KAK6761217.1"/>
    </source>
</evidence>
<evidence type="ECO:0000259" key="2">
    <source>
        <dbReference type="PROSITE" id="PS50164"/>
    </source>
</evidence>
<dbReference type="PROSITE" id="PS50164">
    <property type="entry name" value="GIY_YIG"/>
    <property type="match status" value="1"/>
</dbReference>
<organism evidence="3 4">
    <name type="scientific">Necator americanus</name>
    <name type="common">Human hookworm</name>
    <dbReference type="NCBI Taxonomy" id="51031"/>
    <lineage>
        <taxon>Eukaryota</taxon>
        <taxon>Metazoa</taxon>
        <taxon>Ecdysozoa</taxon>
        <taxon>Nematoda</taxon>
        <taxon>Chromadorea</taxon>
        <taxon>Rhabditida</taxon>
        <taxon>Rhabditina</taxon>
        <taxon>Rhabditomorpha</taxon>
        <taxon>Strongyloidea</taxon>
        <taxon>Ancylostomatidae</taxon>
        <taxon>Bunostominae</taxon>
        <taxon>Necator</taxon>
    </lineage>
</organism>
<gene>
    <name evidence="3" type="primary">Necator_chrX.g22490</name>
    <name evidence="3" type="ORF">RB195_022327</name>
</gene>
<dbReference type="Proteomes" id="UP001303046">
    <property type="component" value="Unassembled WGS sequence"/>
</dbReference>
<evidence type="ECO:0000256" key="1">
    <source>
        <dbReference type="SAM" id="MobiDB-lite"/>
    </source>
</evidence>
<comment type="caution">
    <text evidence="3">The sequence shown here is derived from an EMBL/GenBank/DDBJ whole genome shotgun (WGS) entry which is preliminary data.</text>
</comment>
<protein>
    <recommendedName>
        <fullName evidence="2">GIY-YIG domain-containing protein</fullName>
    </recommendedName>
</protein>
<name>A0ABR1EEV0_NECAM</name>
<keyword evidence="4" id="KW-1185">Reference proteome</keyword>
<feature type="region of interest" description="Disordered" evidence="1">
    <location>
        <begin position="163"/>
        <end position="187"/>
    </location>
</feature>
<proteinExistence type="predicted"/>
<accession>A0ABR1EEV0</accession>
<sequence length="187" mass="20764">MFTNTTSSCSCARKRVRCIAASLKLATSIASSNGYSKLKSNTQSRPTNNIVRIPCEGRIPLCIPFVSDSLTAAIHRTLLRAQLQDDVVLVNIPNDSIKRQLARNRFYDRQCVSECCVVCPFGKAGDCTRIGVIYQIECLTCNAIYIGETGRMLNVRVKEHLAGKRRGSSTTPLGRHKNDKHEAINYQ</sequence>
<evidence type="ECO:0000313" key="4">
    <source>
        <dbReference type="Proteomes" id="UP001303046"/>
    </source>
</evidence>
<dbReference type="InterPro" id="IPR000305">
    <property type="entry name" value="GIY-YIG_endonuc"/>
</dbReference>
<reference evidence="3 4" key="1">
    <citation type="submission" date="2023-08" db="EMBL/GenBank/DDBJ databases">
        <title>A Necator americanus chromosomal reference genome.</title>
        <authorList>
            <person name="Ilik V."/>
            <person name="Petrzelkova K.J."/>
            <person name="Pardy F."/>
            <person name="Fuh T."/>
            <person name="Niatou-Singa F.S."/>
            <person name="Gouil Q."/>
            <person name="Baker L."/>
            <person name="Ritchie M.E."/>
            <person name="Jex A.R."/>
            <person name="Gazzola D."/>
            <person name="Li H."/>
            <person name="Toshio Fujiwara R."/>
            <person name="Zhan B."/>
            <person name="Aroian R.V."/>
            <person name="Pafco B."/>
            <person name="Schwarz E.M."/>
        </authorList>
    </citation>
    <scope>NUCLEOTIDE SEQUENCE [LARGE SCALE GENOMIC DNA]</scope>
    <source>
        <strain evidence="3 4">Aroian</strain>
        <tissue evidence="3">Whole animal</tissue>
    </source>
</reference>